<evidence type="ECO:0000313" key="2">
    <source>
        <dbReference type="Proteomes" id="UP000765509"/>
    </source>
</evidence>
<dbReference type="EMBL" id="AVOT02013273">
    <property type="protein sequence ID" value="MBW0495752.1"/>
    <property type="molecule type" value="Genomic_DNA"/>
</dbReference>
<name>A0A9Q3D8P4_9BASI</name>
<dbReference type="Proteomes" id="UP000765509">
    <property type="component" value="Unassembled WGS sequence"/>
</dbReference>
<organism evidence="1 2">
    <name type="scientific">Austropuccinia psidii MF-1</name>
    <dbReference type="NCBI Taxonomy" id="1389203"/>
    <lineage>
        <taxon>Eukaryota</taxon>
        <taxon>Fungi</taxon>
        <taxon>Dikarya</taxon>
        <taxon>Basidiomycota</taxon>
        <taxon>Pucciniomycotina</taxon>
        <taxon>Pucciniomycetes</taxon>
        <taxon>Pucciniales</taxon>
        <taxon>Sphaerophragmiaceae</taxon>
        <taxon>Austropuccinia</taxon>
    </lineage>
</organism>
<gene>
    <name evidence="1" type="ORF">O181_035467</name>
</gene>
<evidence type="ECO:0000313" key="1">
    <source>
        <dbReference type="EMBL" id="MBW0495752.1"/>
    </source>
</evidence>
<keyword evidence="2" id="KW-1185">Reference proteome</keyword>
<protein>
    <submittedName>
        <fullName evidence="1">Uncharacterized protein</fullName>
    </submittedName>
</protein>
<reference evidence="1" key="1">
    <citation type="submission" date="2021-03" db="EMBL/GenBank/DDBJ databases">
        <title>Draft genome sequence of rust myrtle Austropuccinia psidii MF-1, a brazilian biotype.</title>
        <authorList>
            <person name="Quecine M.C."/>
            <person name="Pachon D.M.R."/>
            <person name="Bonatelli M.L."/>
            <person name="Correr F.H."/>
            <person name="Franceschini L.M."/>
            <person name="Leite T.F."/>
            <person name="Margarido G.R.A."/>
            <person name="Almeida C.A."/>
            <person name="Ferrarezi J.A."/>
            <person name="Labate C.A."/>
        </authorList>
    </citation>
    <scope>NUCLEOTIDE SEQUENCE</scope>
    <source>
        <strain evidence="1">MF-1</strain>
    </source>
</reference>
<dbReference type="AlphaFoldDB" id="A0A9Q3D8P4"/>
<sequence>MGENGKELFIKEEIENNLIKGLAENIGESLNNLETLPEESGEDSQNQLTEEEKKILKLFNGFFNFEAQNSEAKSSAQYMELNNPYYFNEKYTYSEDIPNTQSQSQNDTKNSPITIIQEKKLLEIEGSRNLLQIVRRIILYPLISSVFA</sequence>
<proteinExistence type="predicted"/>
<accession>A0A9Q3D8P4</accession>
<comment type="caution">
    <text evidence="1">The sequence shown here is derived from an EMBL/GenBank/DDBJ whole genome shotgun (WGS) entry which is preliminary data.</text>
</comment>